<organism evidence="9 10">
    <name type="scientific">Legionella feeleii</name>
    <dbReference type="NCBI Taxonomy" id="453"/>
    <lineage>
        <taxon>Bacteria</taxon>
        <taxon>Pseudomonadati</taxon>
        <taxon>Pseudomonadota</taxon>
        <taxon>Gammaproteobacteria</taxon>
        <taxon>Legionellales</taxon>
        <taxon>Legionellaceae</taxon>
        <taxon>Legionella</taxon>
    </lineage>
</organism>
<dbReference type="GO" id="GO:0003677">
    <property type="term" value="F:DNA binding"/>
    <property type="evidence" value="ECO:0007669"/>
    <property type="project" value="UniProtKB-KW"/>
</dbReference>
<keyword evidence="5" id="KW-0233">DNA recombination</keyword>
<dbReference type="SUPFAM" id="SSF53041">
    <property type="entry name" value="Resolvase-like"/>
    <property type="match status" value="1"/>
</dbReference>
<keyword evidence="4" id="KW-0238">DNA-binding</keyword>
<gene>
    <name evidence="9" type="primary">pin_2</name>
    <name evidence="8" type="synonym">pin_1</name>
    <name evidence="8" type="ORF">NCTC11978_03316</name>
    <name evidence="9" type="ORF">NCTC11978_03373</name>
</gene>
<dbReference type="InterPro" id="IPR006118">
    <property type="entry name" value="Recombinase_CS"/>
</dbReference>
<evidence type="ECO:0000256" key="4">
    <source>
        <dbReference type="ARBA" id="ARBA00023125"/>
    </source>
</evidence>
<dbReference type="InterPro" id="IPR006120">
    <property type="entry name" value="Resolvase_HTH_dom"/>
</dbReference>
<evidence type="ECO:0000256" key="6">
    <source>
        <dbReference type="PIRSR" id="PIRSR606118-50"/>
    </source>
</evidence>
<comment type="similarity">
    <text evidence="1">Belongs to the site-specific recombinase resolvase family.</text>
</comment>
<dbReference type="PROSITE" id="PS51736">
    <property type="entry name" value="RECOMBINASES_3"/>
    <property type="match status" value="1"/>
</dbReference>
<reference evidence="9 10" key="1">
    <citation type="submission" date="2018-06" db="EMBL/GenBank/DDBJ databases">
        <authorList>
            <consortium name="Pathogen Informatics"/>
            <person name="Doyle S."/>
        </authorList>
    </citation>
    <scope>NUCLEOTIDE SEQUENCE [LARGE SCALE GENOMIC DNA]</scope>
    <source>
        <strain evidence="9 10">NCTC11978</strain>
    </source>
</reference>
<dbReference type="EMBL" id="UGNY01000002">
    <property type="protein sequence ID" value="STX88299.1"/>
    <property type="molecule type" value="Genomic_DNA"/>
</dbReference>
<sequence length="207" mass="22978">MKIGYARISTRDQLLSLQVDALKEAGCVQIHEEIASGAKTARPVLDEIMRNLREGDTLVIWKLDRLGRNLAHLIRLTTQLIEKKVGLVSLNDPIDTTTAQGRLIFGIFASLAEFERELIRERTQAGLNSARARGRKGGRPKGMSKAAMEKAAIAEALYKNGSIPVKKIAQQLDISKTTLYLYLRSRNVVIGEKVTESIELPNQLSQN</sequence>
<dbReference type="InterPro" id="IPR006119">
    <property type="entry name" value="Resolv_N"/>
</dbReference>
<accession>A0A378KKC8</accession>
<dbReference type="Gene3D" id="3.40.50.1390">
    <property type="entry name" value="Resolvase, N-terminal catalytic domain"/>
    <property type="match status" value="1"/>
</dbReference>
<proteinExistence type="inferred from homology"/>
<evidence type="ECO:0000313" key="10">
    <source>
        <dbReference type="Proteomes" id="UP000254033"/>
    </source>
</evidence>
<dbReference type="Proteomes" id="UP000254033">
    <property type="component" value="Unassembled WGS sequence"/>
</dbReference>
<feature type="domain" description="Resolvase/invertase-type recombinase catalytic" evidence="7">
    <location>
        <begin position="1"/>
        <end position="134"/>
    </location>
</feature>
<dbReference type="Pfam" id="PF02796">
    <property type="entry name" value="HTH_7"/>
    <property type="match status" value="1"/>
</dbReference>
<evidence type="ECO:0000259" key="7">
    <source>
        <dbReference type="PROSITE" id="PS51736"/>
    </source>
</evidence>
<protein>
    <submittedName>
        <fullName evidence="9">Site-specific DNA recombinase e14 prophage</fullName>
    </submittedName>
</protein>
<dbReference type="InterPro" id="IPR050639">
    <property type="entry name" value="SSR_resolvase"/>
</dbReference>
<dbReference type="InterPro" id="IPR036162">
    <property type="entry name" value="Resolvase-like_N_sf"/>
</dbReference>
<evidence type="ECO:0000256" key="5">
    <source>
        <dbReference type="ARBA" id="ARBA00023172"/>
    </source>
</evidence>
<dbReference type="AlphaFoldDB" id="A0A378KKC8"/>
<dbReference type="PROSITE" id="PS00398">
    <property type="entry name" value="RECOMBINASES_2"/>
    <property type="match status" value="1"/>
</dbReference>
<dbReference type="PANTHER" id="PTHR30461:SF2">
    <property type="entry name" value="SERINE RECOMBINASE PINE-RELATED"/>
    <property type="match status" value="1"/>
</dbReference>
<evidence type="ECO:0000313" key="8">
    <source>
        <dbReference type="EMBL" id="STX88299.1"/>
    </source>
</evidence>
<evidence type="ECO:0000256" key="3">
    <source>
        <dbReference type="ARBA" id="ARBA00023100"/>
    </source>
</evidence>
<dbReference type="CDD" id="cd03768">
    <property type="entry name" value="SR_ResInv"/>
    <property type="match status" value="1"/>
</dbReference>
<dbReference type="FunFam" id="3.40.50.1390:FF:000001">
    <property type="entry name" value="DNA recombinase"/>
    <property type="match status" value="1"/>
</dbReference>
<dbReference type="Pfam" id="PF00239">
    <property type="entry name" value="Resolvase"/>
    <property type="match status" value="1"/>
</dbReference>
<evidence type="ECO:0000256" key="1">
    <source>
        <dbReference type="ARBA" id="ARBA00009913"/>
    </source>
</evidence>
<evidence type="ECO:0000256" key="2">
    <source>
        <dbReference type="ARBA" id="ARBA00022908"/>
    </source>
</evidence>
<dbReference type="RefSeq" id="WP_115176513.1">
    <property type="nucleotide sequence ID" value="NZ_UGNY01000002.1"/>
</dbReference>
<evidence type="ECO:0000313" key="9">
    <source>
        <dbReference type="EMBL" id="STX88356.1"/>
    </source>
</evidence>
<dbReference type="GO" id="GO:0015074">
    <property type="term" value="P:DNA integration"/>
    <property type="evidence" value="ECO:0007669"/>
    <property type="project" value="UniProtKB-KW"/>
</dbReference>
<keyword evidence="2" id="KW-0229">DNA integration</keyword>
<dbReference type="SMART" id="SM00857">
    <property type="entry name" value="Resolvase"/>
    <property type="match status" value="1"/>
</dbReference>
<name>A0A378KKC8_9GAMM</name>
<dbReference type="PANTHER" id="PTHR30461">
    <property type="entry name" value="DNA-INVERTASE FROM LAMBDOID PROPHAGE"/>
    <property type="match status" value="1"/>
</dbReference>
<keyword evidence="3" id="KW-0230">DNA invertase</keyword>
<dbReference type="GO" id="GO:0000150">
    <property type="term" value="F:DNA strand exchange activity"/>
    <property type="evidence" value="ECO:0007669"/>
    <property type="project" value="UniProtKB-KW"/>
</dbReference>
<feature type="active site" description="O-(5'-phospho-DNA)-serine intermediate" evidence="6">
    <location>
        <position position="9"/>
    </location>
</feature>
<dbReference type="EMBL" id="UGNY01000002">
    <property type="protein sequence ID" value="STX88356.1"/>
    <property type="molecule type" value="Genomic_DNA"/>
</dbReference>
<dbReference type="Gene3D" id="1.10.10.60">
    <property type="entry name" value="Homeodomain-like"/>
    <property type="match status" value="1"/>
</dbReference>